<sequence>MQRPGHPVIPQRYIIATLFIAAMLLLFAVVQAPRPVSEGGVTSAGAPAVMSLGGFESLAEFRLEDGWAPRFQGTRDPDQPEAWPYEGGFGTPWEPASPYLADQGLALNGPGGRSEIVLWRGLEWRHYRFDAPICSARLDPAKGNRLLVTLQMGSARFETRLLEVPEGRVIWSAQSGPWSRFSWDGKAALIGFFEPAEARAEPRFLLSALPCEVEPGEPTLASWDEADLPAPPKGLATKAEALSEDGQDLPGSRVEIPWHGGDGIWMPRADRLWHGGAQGWTAWGLEGGRWRRLAVGSGLLTAQPPQRMALVAPLPDEGMARKTSPLTRVEWTEVAADALPWPAWDAAWAWRENGAGRGAFDAWDQRWNESALPPERQRQALLDSYRPEWRSATGLRASVKGWLPKGPEIALREPYGAAWVWVGDRVLLVRLVEVERVRILRKLLR</sequence>
<keyword evidence="3" id="KW-1185">Reference proteome</keyword>
<keyword evidence="1" id="KW-0472">Membrane</keyword>
<gene>
    <name evidence="2" type="ORF">GETHLI_20430</name>
</gene>
<keyword evidence="1" id="KW-1133">Transmembrane helix</keyword>
<name>A0ABQ5QGS6_9BACT</name>
<dbReference type="EMBL" id="BSDE01000003">
    <property type="protein sequence ID" value="GLH73541.1"/>
    <property type="molecule type" value="Genomic_DNA"/>
</dbReference>
<keyword evidence="1" id="KW-0812">Transmembrane</keyword>
<protein>
    <submittedName>
        <fullName evidence="2">Uncharacterized protein</fullName>
    </submittedName>
</protein>
<evidence type="ECO:0000313" key="3">
    <source>
        <dbReference type="Proteomes" id="UP001165069"/>
    </source>
</evidence>
<dbReference type="Proteomes" id="UP001165069">
    <property type="component" value="Unassembled WGS sequence"/>
</dbReference>
<proteinExistence type="predicted"/>
<evidence type="ECO:0000313" key="2">
    <source>
        <dbReference type="EMBL" id="GLH73541.1"/>
    </source>
</evidence>
<feature type="transmembrane region" description="Helical" evidence="1">
    <location>
        <begin position="12"/>
        <end position="30"/>
    </location>
</feature>
<organism evidence="2 3">
    <name type="scientific">Geothrix limicola</name>
    <dbReference type="NCBI Taxonomy" id="2927978"/>
    <lineage>
        <taxon>Bacteria</taxon>
        <taxon>Pseudomonadati</taxon>
        <taxon>Acidobacteriota</taxon>
        <taxon>Holophagae</taxon>
        <taxon>Holophagales</taxon>
        <taxon>Holophagaceae</taxon>
        <taxon>Geothrix</taxon>
    </lineage>
</organism>
<comment type="caution">
    <text evidence="2">The sequence shown here is derived from an EMBL/GenBank/DDBJ whole genome shotgun (WGS) entry which is preliminary data.</text>
</comment>
<reference evidence="2 3" key="1">
    <citation type="journal article" date="2023" name="Antonie Van Leeuwenhoek">
        <title>Mesoterricola silvestris gen. nov., sp. nov., Mesoterricola sediminis sp. nov., Geothrix oryzae sp. nov., Geothrix edaphica sp. nov., Geothrix rubra sp. nov., and Geothrix limicola sp. nov., six novel members of Acidobacteriota isolated from soils.</title>
        <authorList>
            <person name="Itoh H."/>
            <person name="Sugisawa Y."/>
            <person name="Mise K."/>
            <person name="Xu Z."/>
            <person name="Kuniyasu M."/>
            <person name="Ushijima N."/>
            <person name="Kawano K."/>
            <person name="Kobayashi E."/>
            <person name="Shiratori Y."/>
            <person name="Masuda Y."/>
            <person name="Senoo K."/>
        </authorList>
    </citation>
    <scope>NUCLEOTIDE SEQUENCE [LARGE SCALE GENOMIC DNA]</scope>
    <source>
        <strain evidence="2 3">Red804</strain>
    </source>
</reference>
<accession>A0ABQ5QGS6</accession>
<evidence type="ECO:0000256" key="1">
    <source>
        <dbReference type="SAM" id="Phobius"/>
    </source>
</evidence>